<protein>
    <submittedName>
        <fullName evidence="2">Uncharacterized protein</fullName>
    </submittedName>
</protein>
<dbReference type="AlphaFoldDB" id="A0A645F1A1"/>
<evidence type="ECO:0000256" key="1">
    <source>
        <dbReference type="SAM" id="Phobius"/>
    </source>
</evidence>
<dbReference type="EMBL" id="VSSQ01054092">
    <property type="protein sequence ID" value="MPN08075.1"/>
    <property type="molecule type" value="Genomic_DNA"/>
</dbReference>
<proteinExistence type="predicted"/>
<comment type="caution">
    <text evidence="2">The sequence shown here is derived from an EMBL/GenBank/DDBJ whole genome shotgun (WGS) entry which is preliminary data.</text>
</comment>
<feature type="transmembrane region" description="Helical" evidence="1">
    <location>
        <begin position="49"/>
        <end position="67"/>
    </location>
</feature>
<organism evidence="2">
    <name type="scientific">bioreactor metagenome</name>
    <dbReference type="NCBI Taxonomy" id="1076179"/>
    <lineage>
        <taxon>unclassified sequences</taxon>
        <taxon>metagenomes</taxon>
        <taxon>ecological metagenomes</taxon>
    </lineage>
</organism>
<feature type="transmembrane region" description="Helical" evidence="1">
    <location>
        <begin position="16"/>
        <end position="37"/>
    </location>
</feature>
<name>A0A645F1A1_9ZZZZ</name>
<sequence length="133" mass="15252">MRARNGLRQCVRRTAFFTLFACAPIYSSLIGLLWFQIVATITSTGVVSIRVPLVVLLTFNFGQYYIVSIKAWAIIKNKYGEQHARKSRIRTYAEFPCVFNKIMEHRGIFADTEAGIQLQEAFSLYFGFFPHSV</sequence>
<accession>A0A645F1A1</accession>
<evidence type="ECO:0000313" key="2">
    <source>
        <dbReference type="EMBL" id="MPN08075.1"/>
    </source>
</evidence>
<gene>
    <name evidence="2" type="ORF">SDC9_155351</name>
</gene>
<reference evidence="2" key="1">
    <citation type="submission" date="2019-08" db="EMBL/GenBank/DDBJ databases">
        <authorList>
            <person name="Kucharzyk K."/>
            <person name="Murdoch R.W."/>
            <person name="Higgins S."/>
            <person name="Loffler F."/>
        </authorList>
    </citation>
    <scope>NUCLEOTIDE SEQUENCE</scope>
</reference>
<keyword evidence="1" id="KW-0812">Transmembrane</keyword>
<keyword evidence="1" id="KW-1133">Transmembrane helix</keyword>
<keyword evidence="1" id="KW-0472">Membrane</keyword>